<keyword evidence="7 8" id="KW-0998">Cell outer membrane</keyword>
<evidence type="ECO:0000259" key="11">
    <source>
        <dbReference type="Pfam" id="PF00593"/>
    </source>
</evidence>
<dbReference type="GO" id="GO:0009279">
    <property type="term" value="C:cell outer membrane"/>
    <property type="evidence" value="ECO:0007669"/>
    <property type="project" value="UniProtKB-SubCell"/>
</dbReference>
<feature type="chain" id="PRO_5010196946" description="SusC/RagA family TonB-linked outer membrane protein" evidence="10">
    <location>
        <begin position="24"/>
        <end position="1064"/>
    </location>
</feature>
<comment type="similarity">
    <text evidence="8 9">Belongs to the TonB-dependent receptor family.</text>
</comment>
<evidence type="ECO:0000256" key="9">
    <source>
        <dbReference type="RuleBase" id="RU003357"/>
    </source>
</evidence>
<accession>A0A1S2VQX5</accession>
<dbReference type="Pfam" id="PF07715">
    <property type="entry name" value="Plug"/>
    <property type="match status" value="1"/>
</dbReference>
<keyword evidence="10" id="KW-0732">Signal</keyword>
<keyword evidence="6 8" id="KW-0472">Membrane</keyword>
<dbReference type="PROSITE" id="PS52016">
    <property type="entry name" value="TONB_DEPENDENT_REC_3"/>
    <property type="match status" value="1"/>
</dbReference>
<dbReference type="NCBIfam" id="TIGR04057">
    <property type="entry name" value="SusC_RagA_signa"/>
    <property type="match status" value="1"/>
</dbReference>
<dbReference type="Gene3D" id="2.170.130.10">
    <property type="entry name" value="TonB-dependent receptor, plug domain"/>
    <property type="match status" value="1"/>
</dbReference>
<dbReference type="EMBL" id="MORL01000001">
    <property type="protein sequence ID" value="OIN60615.1"/>
    <property type="molecule type" value="Genomic_DNA"/>
</dbReference>
<comment type="caution">
    <text evidence="13">The sequence shown here is derived from an EMBL/GenBank/DDBJ whole genome shotgun (WGS) entry which is preliminary data.</text>
</comment>
<sequence>MSKFLRSFIVLFALLWTSNLVFGQSVVKGTITSKEDGTTLPGVSILVKGTTVGTVTDKDGKYSISVNNNSAVLVISSIGFVKTEVPVNGKSTVNITLESDAQLLGEVMVVGYGTVNKATHVGSSAQITSLDISKRAQANPLNALVGAAPGVQTTMAGGAPGSAPAIRIRGFGSISSSNSALYVVDGVPFDASTVTLNPDDIETISVLKDASTTAIYGSRGANGVVMITTKKGKEGRSNFTVNASAGAISRGLPEYETVNAQQYYPLMWEAYRNNLVYGASKIPLADAGGIASGLTTSYGGKTYTGIADLLIYNPFNVAKNQIVDANGVLNPNAQLLYADDLNWAKAIQRGGQNRQNYSINYDGGTSKTAHFASFGYTKEQGYLLKSDLERFTGRVSIDQQATKWLKAGINLSGSYSRANVDAGSDGGTSFINPFYFSRYAGPIYPIYKHDPTTGAYVLDANGNKIYDQGDTRPYSSGRHAVWENELNARKQIRGTVGARTYATVNILPGLKATTNLSFDLQDTHYRTYDNPTIGDGAPAGRAYHYLYRTTSSTFNQLLEYDKTINKHHFNVLGGHENYYYTYNYEVGARSGIIVDGITELPNFATVLNVSSYEDNYRIESFFSRASYDYDKKYILNASLRRDGNSRFAPGVRWANFWSIGGAYNIEREDFFNVPAVDLLKVRASYGVVGSDGILNSGGGQNYYPYQALYNLGRNNNAEPGFTQATIANDGLTWETSKNFDLGIDFSLYKGRINGSLEYFNRATTGLIFSVPLPLSSGGTLSGGFSVNKNIGNLYNRGIELQITGDIVRRGDFTYSATLNWTSFKNQITKMPDSQQLIQSGTKAYSVGHSIYDFYLREFYGVDKETGAALYRTNAMTTNAKVIGSDTVTTVVSEANYRYTGFSSIPKFYGSMNHNLTYKNVTLGFQFTYQVGGKVYDGVYASLMHGGSYGTALHVDAQNRWQKQGDDVTVPRLDAGNVANLAGGSTRWLTDASYLQFTNVSLTYKLPASVLGAINAKEASVFFTGDNLALFSARRGMNVSGTFNGTTDNTYNFNRVLSLGARIRF</sequence>
<evidence type="ECO:0000256" key="8">
    <source>
        <dbReference type="PROSITE-ProRule" id="PRU01360"/>
    </source>
</evidence>
<dbReference type="Pfam" id="PF00593">
    <property type="entry name" value="TonB_dep_Rec_b-barrel"/>
    <property type="match status" value="1"/>
</dbReference>
<dbReference type="InterPro" id="IPR036942">
    <property type="entry name" value="Beta-barrel_TonB_sf"/>
</dbReference>
<dbReference type="Gene3D" id="2.60.40.1120">
    <property type="entry name" value="Carboxypeptidase-like, regulatory domain"/>
    <property type="match status" value="1"/>
</dbReference>
<proteinExistence type="inferred from homology"/>
<gene>
    <name evidence="13" type="ORF">BLX24_00380</name>
</gene>
<dbReference type="InterPro" id="IPR008969">
    <property type="entry name" value="CarboxyPept-like_regulatory"/>
</dbReference>
<dbReference type="AlphaFoldDB" id="A0A1S2VQX5"/>
<keyword evidence="4 8" id="KW-0812">Transmembrane</keyword>
<feature type="domain" description="TonB-dependent receptor-like beta-barrel" evidence="11">
    <location>
        <begin position="466"/>
        <end position="1027"/>
    </location>
</feature>
<keyword evidence="5 9" id="KW-0798">TonB box</keyword>
<dbReference type="NCBIfam" id="TIGR04056">
    <property type="entry name" value="OMP_RagA_SusC"/>
    <property type="match status" value="1"/>
</dbReference>
<dbReference type="SUPFAM" id="SSF49464">
    <property type="entry name" value="Carboxypeptidase regulatory domain-like"/>
    <property type="match status" value="1"/>
</dbReference>
<dbReference type="Pfam" id="PF13715">
    <property type="entry name" value="CarbopepD_reg_2"/>
    <property type="match status" value="1"/>
</dbReference>
<dbReference type="InterPro" id="IPR023997">
    <property type="entry name" value="TonB-dep_OMP_SusC/RagA_CS"/>
</dbReference>
<dbReference type="InterPro" id="IPR000531">
    <property type="entry name" value="Beta-barrel_TonB"/>
</dbReference>
<dbReference type="Proteomes" id="UP000181790">
    <property type="component" value="Unassembled WGS sequence"/>
</dbReference>
<evidence type="ECO:0000313" key="13">
    <source>
        <dbReference type="EMBL" id="OIN60615.1"/>
    </source>
</evidence>
<dbReference type="InterPro" id="IPR023996">
    <property type="entry name" value="TonB-dep_OMP_SusC/RagA"/>
</dbReference>
<keyword evidence="3 8" id="KW-1134">Transmembrane beta strand</keyword>
<dbReference type="RefSeq" id="WP_071501118.1">
    <property type="nucleotide sequence ID" value="NZ_MORL01000001.1"/>
</dbReference>
<dbReference type="OrthoDB" id="9768177at2"/>
<evidence type="ECO:0000256" key="2">
    <source>
        <dbReference type="ARBA" id="ARBA00022448"/>
    </source>
</evidence>
<organism evidence="13 14">
    <name type="scientific">Arsenicibacter rosenii</name>
    <dbReference type="NCBI Taxonomy" id="1750698"/>
    <lineage>
        <taxon>Bacteria</taxon>
        <taxon>Pseudomonadati</taxon>
        <taxon>Bacteroidota</taxon>
        <taxon>Cytophagia</taxon>
        <taxon>Cytophagales</taxon>
        <taxon>Spirosomataceae</taxon>
        <taxon>Arsenicibacter</taxon>
    </lineage>
</organism>
<evidence type="ECO:0000256" key="3">
    <source>
        <dbReference type="ARBA" id="ARBA00022452"/>
    </source>
</evidence>
<feature type="domain" description="TonB-dependent receptor plug" evidence="12">
    <location>
        <begin position="122"/>
        <end position="224"/>
    </location>
</feature>
<keyword evidence="14" id="KW-1185">Reference proteome</keyword>
<name>A0A1S2VQX5_9BACT</name>
<feature type="signal peptide" evidence="10">
    <location>
        <begin position="1"/>
        <end position="23"/>
    </location>
</feature>
<evidence type="ECO:0000256" key="4">
    <source>
        <dbReference type="ARBA" id="ARBA00022692"/>
    </source>
</evidence>
<evidence type="ECO:0000256" key="10">
    <source>
        <dbReference type="SAM" id="SignalP"/>
    </source>
</evidence>
<dbReference type="InterPro" id="IPR037066">
    <property type="entry name" value="Plug_dom_sf"/>
</dbReference>
<comment type="subcellular location">
    <subcellularLocation>
        <location evidence="1 8">Cell outer membrane</location>
        <topology evidence="1 8">Multi-pass membrane protein</topology>
    </subcellularLocation>
</comment>
<reference evidence="13 14" key="1">
    <citation type="submission" date="2016-10" db="EMBL/GenBank/DDBJ databases">
        <title>Arsenicibacter rosenii gen. nov., sp. nov., an efficient arsenic-methylating bacterium isolated from an arsenic-contaminated paddy soil.</title>
        <authorList>
            <person name="Huang K."/>
        </authorList>
    </citation>
    <scope>NUCLEOTIDE SEQUENCE [LARGE SCALE GENOMIC DNA]</scope>
    <source>
        <strain evidence="13 14">SM-1</strain>
    </source>
</reference>
<evidence type="ECO:0000259" key="12">
    <source>
        <dbReference type="Pfam" id="PF07715"/>
    </source>
</evidence>
<evidence type="ECO:0000256" key="5">
    <source>
        <dbReference type="ARBA" id="ARBA00023077"/>
    </source>
</evidence>
<dbReference type="SUPFAM" id="SSF56935">
    <property type="entry name" value="Porins"/>
    <property type="match status" value="1"/>
</dbReference>
<evidence type="ECO:0008006" key="15">
    <source>
        <dbReference type="Google" id="ProtNLM"/>
    </source>
</evidence>
<dbReference type="InterPro" id="IPR012910">
    <property type="entry name" value="Plug_dom"/>
</dbReference>
<evidence type="ECO:0000256" key="1">
    <source>
        <dbReference type="ARBA" id="ARBA00004571"/>
    </source>
</evidence>
<evidence type="ECO:0000313" key="14">
    <source>
        <dbReference type="Proteomes" id="UP000181790"/>
    </source>
</evidence>
<protein>
    <recommendedName>
        <fullName evidence="15">SusC/RagA family TonB-linked outer membrane protein</fullName>
    </recommendedName>
</protein>
<keyword evidence="2 8" id="KW-0813">Transport</keyword>
<evidence type="ECO:0000256" key="7">
    <source>
        <dbReference type="ARBA" id="ARBA00023237"/>
    </source>
</evidence>
<dbReference type="InterPro" id="IPR039426">
    <property type="entry name" value="TonB-dep_rcpt-like"/>
</dbReference>
<evidence type="ECO:0000256" key="6">
    <source>
        <dbReference type="ARBA" id="ARBA00023136"/>
    </source>
</evidence>
<dbReference type="Gene3D" id="2.40.170.20">
    <property type="entry name" value="TonB-dependent receptor, beta-barrel domain"/>
    <property type="match status" value="1"/>
</dbReference>